<protein>
    <submittedName>
        <fullName evidence="1">Uncharacterized protein</fullName>
    </submittedName>
</protein>
<dbReference type="Proteomes" id="UP000016480">
    <property type="component" value="Unassembled WGS sequence"/>
</dbReference>
<reference evidence="1 2" key="1">
    <citation type="journal article" date="2012" name="J. Bacteriol.">
        <title>Genome sequence of the cycloprodigiosin-producing bacterial strain Pseudoalteromonas rubra ATCC 29570(T).</title>
        <authorList>
            <person name="Xie B.B."/>
            <person name="Shu Y.L."/>
            <person name="Qin Q.L."/>
            <person name="Rong J.C."/>
            <person name="Zhang X.Y."/>
            <person name="Chen X.L."/>
            <person name="Zhou B.C."/>
            <person name="Zhang Y.Z."/>
        </authorList>
    </citation>
    <scope>NUCLEOTIDE SEQUENCE [LARGE SCALE GENOMIC DNA]</scope>
    <source>
        <strain evidence="1 2">DSM 6842</strain>
    </source>
</reference>
<dbReference type="AlphaFoldDB" id="A0A8T0C253"/>
<organism evidence="1 2">
    <name type="scientific">Pseudoalteromonas rubra</name>
    <dbReference type="NCBI Taxonomy" id="43658"/>
    <lineage>
        <taxon>Bacteria</taxon>
        <taxon>Pseudomonadati</taxon>
        <taxon>Pseudomonadota</taxon>
        <taxon>Gammaproteobacteria</taxon>
        <taxon>Alteromonadales</taxon>
        <taxon>Pseudoalteromonadaceae</taxon>
        <taxon>Pseudoalteromonas</taxon>
    </lineage>
</organism>
<name>A0A8T0C253_9GAMM</name>
<proteinExistence type="predicted"/>
<gene>
    <name evidence="1" type="ORF">PRUB_b1335</name>
</gene>
<accession>A0A8T0C253</accession>
<comment type="caution">
    <text evidence="1">The sequence shown here is derived from an EMBL/GenBank/DDBJ whole genome shotgun (WGS) entry which is preliminary data.</text>
</comment>
<sequence length="41" mass="4650">MPESFDCSLKRLNKLFALSDQSGAVKTMPIYWDTPVVSARF</sequence>
<dbReference type="EMBL" id="AHCD03000044">
    <property type="protein sequence ID" value="KAF7781956.1"/>
    <property type="molecule type" value="Genomic_DNA"/>
</dbReference>
<evidence type="ECO:0000313" key="2">
    <source>
        <dbReference type="Proteomes" id="UP000016480"/>
    </source>
</evidence>
<evidence type="ECO:0000313" key="1">
    <source>
        <dbReference type="EMBL" id="KAF7781956.1"/>
    </source>
</evidence>